<dbReference type="AlphaFoldDB" id="A0A2Z2KGZ5"/>
<dbReference type="PROSITE" id="PS50893">
    <property type="entry name" value="ABC_TRANSPORTER_2"/>
    <property type="match status" value="1"/>
</dbReference>
<dbReference type="SMART" id="SM00382">
    <property type="entry name" value="AAA"/>
    <property type="match status" value="1"/>
</dbReference>
<dbReference type="FunFam" id="3.40.50.300:FF:000032">
    <property type="entry name" value="Export ABC transporter ATP-binding protein"/>
    <property type="match status" value="1"/>
</dbReference>
<gene>
    <name evidence="6" type="ORF">B9T62_12015</name>
</gene>
<dbReference type="GO" id="GO:0016887">
    <property type="term" value="F:ATP hydrolysis activity"/>
    <property type="evidence" value="ECO:0007669"/>
    <property type="project" value="InterPro"/>
</dbReference>
<dbReference type="KEGG" id="pdh:B9T62_12015"/>
<evidence type="ECO:0000259" key="5">
    <source>
        <dbReference type="PROSITE" id="PS50893"/>
    </source>
</evidence>
<evidence type="ECO:0000256" key="2">
    <source>
        <dbReference type="ARBA" id="ARBA00022448"/>
    </source>
</evidence>
<dbReference type="EMBL" id="CP021780">
    <property type="protein sequence ID" value="ASA21439.1"/>
    <property type="molecule type" value="Genomic_DNA"/>
</dbReference>
<dbReference type="GO" id="GO:0098796">
    <property type="term" value="C:membrane protein complex"/>
    <property type="evidence" value="ECO:0007669"/>
    <property type="project" value="UniProtKB-ARBA"/>
</dbReference>
<keyword evidence="4" id="KW-0067">ATP-binding</keyword>
<dbReference type="CDD" id="cd03255">
    <property type="entry name" value="ABC_MJ0796_LolCDE_FtsE"/>
    <property type="match status" value="1"/>
</dbReference>
<dbReference type="GO" id="GO:0005524">
    <property type="term" value="F:ATP binding"/>
    <property type="evidence" value="ECO:0007669"/>
    <property type="project" value="UniProtKB-KW"/>
</dbReference>
<dbReference type="OrthoDB" id="9791546at2"/>
<proteinExistence type="inferred from homology"/>
<sequence>MRAGLSVHKITKQYREQELVLKEVTLEVEEGSFTAIVGPSGSGKSTLLNIMSGLQKPSSGEVYINGNNITRFSEKEMANLRRRSLGQIFQGYYLMSHLTAEENIRMGLPVSGDSQTVQELAQLLDIEGILGQFPRQMSGGQQQRVAIARALIKKPQVLFCDEATGALDELNSKKVIALLHQVRLQYGVTVLFITHNPEIARTAQRVITMKDGSVHKDVVNAKPIRAEEMSWA</sequence>
<name>A0A2Z2KGZ5_9BACL</name>
<dbReference type="GO" id="GO:0022857">
    <property type="term" value="F:transmembrane transporter activity"/>
    <property type="evidence" value="ECO:0007669"/>
    <property type="project" value="UniProtKB-ARBA"/>
</dbReference>
<dbReference type="RefSeq" id="WP_087915449.1">
    <property type="nucleotide sequence ID" value="NZ_CP021780.1"/>
</dbReference>
<comment type="similarity">
    <text evidence="1">Belongs to the ABC transporter superfamily.</text>
</comment>
<keyword evidence="2" id="KW-0813">Transport</keyword>
<feature type="domain" description="ABC transporter" evidence="5">
    <location>
        <begin position="5"/>
        <end position="232"/>
    </location>
</feature>
<protein>
    <submittedName>
        <fullName evidence="6">ABC transporter</fullName>
    </submittedName>
</protein>
<dbReference type="InterPro" id="IPR003593">
    <property type="entry name" value="AAA+_ATPase"/>
</dbReference>
<dbReference type="InterPro" id="IPR003439">
    <property type="entry name" value="ABC_transporter-like_ATP-bd"/>
</dbReference>
<dbReference type="Gene3D" id="3.40.50.300">
    <property type="entry name" value="P-loop containing nucleotide triphosphate hydrolases"/>
    <property type="match status" value="1"/>
</dbReference>
<evidence type="ECO:0000256" key="3">
    <source>
        <dbReference type="ARBA" id="ARBA00022741"/>
    </source>
</evidence>
<dbReference type="Proteomes" id="UP000249890">
    <property type="component" value="Chromosome"/>
</dbReference>
<keyword evidence="7" id="KW-1185">Reference proteome</keyword>
<evidence type="ECO:0000256" key="4">
    <source>
        <dbReference type="ARBA" id="ARBA00022840"/>
    </source>
</evidence>
<dbReference type="PANTHER" id="PTHR42798:SF2">
    <property type="entry name" value="ABC TRANSPORTER ATP-BINDING PROTEIN MG467-RELATED"/>
    <property type="match status" value="1"/>
</dbReference>
<evidence type="ECO:0000313" key="6">
    <source>
        <dbReference type="EMBL" id="ASA21439.1"/>
    </source>
</evidence>
<organism evidence="6 7">
    <name type="scientific">Paenibacillus donghaensis</name>
    <dbReference type="NCBI Taxonomy" id="414771"/>
    <lineage>
        <taxon>Bacteria</taxon>
        <taxon>Bacillati</taxon>
        <taxon>Bacillota</taxon>
        <taxon>Bacilli</taxon>
        <taxon>Bacillales</taxon>
        <taxon>Paenibacillaceae</taxon>
        <taxon>Paenibacillus</taxon>
    </lineage>
</organism>
<dbReference type="InterPro" id="IPR017871">
    <property type="entry name" value="ABC_transporter-like_CS"/>
</dbReference>
<dbReference type="Pfam" id="PF00005">
    <property type="entry name" value="ABC_tran"/>
    <property type="match status" value="1"/>
</dbReference>
<dbReference type="PROSITE" id="PS00211">
    <property type="entry name" value="ABC_TRANSPORTER_1"/>
    <property type="match status" value="1"/>
</dbReference>
<dbReference type="InterPro" id="IPR017911">
    <property type="entry name" value="MacB-like_ATP-bd"/>
</dbReference>
<evidence type="ECO:0000256" key="1">
    <source>
        <dbReference type="ARBA" id="ARBA00005417"/>
    </source>
</evidence>
<keyword evidence="3" id="KW-0547">Nucleotide-binding</keyword>
<dbReference type="SUPFAM" id="SSF52540">
    <property type="entry name" value="P-loop containing nucleoside triphosphate hydrolases"/>
    <property type="match status" value="1"/>
</dbReference>
<reference evidence="6 7" key="1">
    <citation type="submission" date="2017-06" db="EMBL/GenBank/DDBJ databases">
        <title>Complete genome sequence of Paenibacillus donghaensis KCTC 13049T isolated from East Sea sediment, South Korea.</title>
        <authorList>
            <person name="Jung B.K."/>
            <person name="Hong S.-J."/>
            <person name="Shin J.-H."/>
        </authorList>
    </citation>
    <scope>NUCLEOTIDE SEQUENCE [LARGE SCALE GENOMIC DNA]</scope>
    <source>
        <strain evidence="6 7">KCTC 13049</strain>
    </source>
</reference>
<accession>A0A2Z2KGZ5</accession>
<dbReference type="PANTHER" id="PTHR42798">
    <property type="entry name" value="LIPOPROTEIN-RELEASING SYSTEM ATP-BINDING PROTEIN LOLD"/>
    <property type="match status" value="1"/>
</dbReference>
<dbReference type="InterPro" id="IPR027417">
    <property type="entry name" value="P-loop_NTPase"/>
</dbReference>
<evidence type="ECO:0000313" key="7">
    <source>
        <dbReference type="Proteomes" id="UP000249890"/>
    </source>
</evidence>